<dbReference type="Gene3D" id="1.25.40.420">
    <property type="match status" value="1"/>
</dbReference>
<dbReference type="SMART" id="SM00225">
    <property type="entry name" value="BTB"/>
    <property type="match status" value="1"/>
</dbReference>
<dbReference type="SUPFAM" id="SSF117281">
    <property type="entry name" value="Kelch motif"/>
    <property type="match status" value="1"/>
</dbReference>
<comment type="caution">
    <text evidence="4">The sequence shown here is derived from an EMBL/GenBank/DDBJ whole genome shotgun (WGS) entry which is preliminary data.</text>
</comment>
<dbReference type="PANTHER" id="PTHR45632:SF3">
    <property type="entry name" value="KELCH-LIKE PROTEIN 32"/>
    <property type="match status" value="1"/>
</dbReference>
<dbReference type="PROSITE" id="PS50097">
    <property type="entry name" value="BTB"/>
    <property type="match status" value="1"/>
</dbReference>
<keyword evidence="5" id="KW-1185">Reference proteome</keyword>
<dbReference type="Gene3D" id="2.120.10.80">
    <property type="entry name" value="Kelch-type beta propeller"/>
    <property type="match status" value="2"/>
</dbReference>
<feature type="domain" description="BTB" evidence="3">
    <location>
        <begin position="39"/>
        <end position="121"/>
    </location>
</feature>
<dbReference type="SMART" id="SM00875">
    <property type="entry name" value="BACK"/>
    <property type="match status" value="1"/>
</dbReference>
<sequence>MKLSILDEHRSVRLTHYDSSLQPVIMQQFHACRHSNRFIDLEVEVEGVVFSCHQILLDAFCPYFAAYFSFHERSGGGTEIKKGGDGGPGVDRVSLKYNGVTVNGFSKLLEFMYTGELEVTADDVIDVLRCADFLQFHQVVHLCSAFLQQHITAETCLQVLVLARAHDLHDLAQKALSFVLTNLSEAMHHPEFTKLSHKMLVNILSHDHLEVATEATVAEAVVIWVKGDDRCRMCHLPALLQHARMQSVDFQHFDKVFYSLNTEVIGKKRGGDVDCVLQSALDNLAVSPLPDRLTEVLVVVCRETLRKHRGVIRDLSTLYFYDPEALRWEVLTRLPFDDRQDYSAMVVDNVLYLTGGQSMDIHDIYCTKIVFNENWTYDPLVDKWEERQSMMIPRYNHSAAAMQDKLYVVGGRAASSSYSLRGDGEVYDPHTNQWTFISHLRCIDGIGNAALASLDGKLFLCGGTYYTPGRRSHIPYEDYTGAQVYNPKEDLWQELLSLERDITQRRLRMSRGNIVTMDGFLLLLDDDVGKSHQLYNPVSQTLTSLMQAHGHHWYAGWAVYRGQLVCTGGLEDGRSGMTDMVHAWDLADVGHAWNMMPPLPRAMSHHACLNMHLNLPRPGTEEESLLVEATS</sequence>
<evidence type="ECO:0000313" key="4">
    <source>
        <dbReference type="EMBL" id="KAK7103780.1"/>
    </source>
</evidence>
<dbReference type="SUPFAM" id="SSF54695">
    <property type="entry name" value="POZ domain"/>
    <property type="match status" value="1"/>
</dbReference>
<dbReference type="PANTHER" id="PTHR45632">
    <property type="entry name" value="LD33804P"/>
    <property type="match status" value="1"/>
</dbReference>
<dbReference type="Pfam" id="PF07707">
    <property type="entry name" value="BACK"/>
    <property type="match status" value="1"/>
</dbReference>
<dbReference type="InterPro" id="IPR006652">
    <property type="entry name" value="Kelch_1"/>
</dbReference>
<keyword evidence="1" id="KW-0880">Kelch repeat</keyword>
<dbReference type="EMBL" id="JBAMIC010000008">
    <property type="protein sequence ID" value="KAK7103780.1"/>
    <property type="molecule type" value="Genomic_DNA"/>
</dbReference>
<dbReference type="InterPro" id="IPR011705">
    <property type="entry name" value="BACK"/>
</dbReference>
<evidence type="ECO:0000259" key="3">
    <source>
        <dbReference type="PROSITE" id="PS50097"/>
    </source>
</evidence>
<name>A0AAN9BIH0_9CAEN</name>
<dbReference type="AlphaFoldDB" id="A0AAN9BIH0"/>
<dbReference type="InterPro" id="IPR011333">
    <property type="entry name" value="SKP1/BTB/POZ_sf"/>
</dbReference>
<reference evidence="4 5" key="1">
    <citation type="submission" date="2024-02" db="EMBL/GenBank/DDBJ databases">
        <title>Chromosome-scale genome assembly of the rough periwinkle Littorina saxatilis.</title>
        <authorList>
            <person name="De Jode A."/>
            <person name="Faria R."/>
            <person name="Formenti G."/>
            <person name="Sims Y."/>
            <person name="Smith T.P."/>
            <person name="Tracey A."/>
            <person name="Wood J.M.D."/>
            <person name="Zagrodzka Z.B."/>
            <person name="Johannesson K."/>
            <person name="Butlin R.K."/>
            <person name="Leder E.H."/>
        </authorList>
    </citation>
    <scope>NUCLEOTIDE SEQUENCE [LARGE SCALE GENOMIC DNA]</scope>
    <source>
        <strain evidence="4">Snail1</strain>
        <tissue evidence="4">Muscle</tissue>
    </source>
</reference>
<accession>A0AAN9BIH0</accession>
<dbReference type="InterPro" id="IPR017096">
    <property type="entry name" value="BTB-kelch_protein"/>
</dbReference>
<dbReference type="Proteomes" id="UP001374579">
    <property type="component" value="Unassembled WGS sequence"/>
</dbReference>
<dbReference type="SMART" id="SM00612">
    <property type="entry name" value="Kelch"/>
    <property type="match status" value="2"/>
</dbReference>
<evidence type="ECO:0000313" key="5">
    <source>
        <dbReference type="Proteomes" id="UP001374579"/>
    </source>
</evidence>
<evidence type="ECO:0000256" key="1">
    <source>
        <dbReference type="ARBA" id="ARBA00022441"/>
    </source>
</evidence>
<dbReference type="Pfam" id="PF24681">
    <property type="entry name" value="Kelch_KLHDC2_KLHL20_DRC7"/>
    <property type="match status" value="1"/>
</dbReference>
<dbReference type="Gene3D" id="3.30.710.10">
    <property type="entry name" value="Potassium Channel Kv1.1, Chain A"/>
    <property type="match status" value="1"/>
</dbReference>
<organism evidence="4 5">
    <name type="scientific">Littorina saxatilis</name>
    <dbReference type="NCBI Taxonomy" id="31220"/>
    <lineage>
        <taxon>Eukaryota</taxon>
        <taxon>Metazoa</taxon>
        <taxon>Spiralia</taxon>
        <taxon>Lophotrochozoa</taxon>
        <taxon>Mollusca</taxon>
        <taxon>Gastropoda</taxon>
        <taxon>Caenogastropoda</taxon>
        <taxon>Littorinimorpha</taxon>
        <taxon>Littorinoidea</taxon>
        <taxon>Littorinidae</taxon>
        <taxon>Littorina</taxon>
    </lineage>
</organism>
<dbReference type="PIRSF" id="PIRSF037037">
    <property type="entry name" value="Kelch-like_protein_gigaxonin"/>
    <property type="match status" value="1"/>
</dbReference>
<gene>
    <name evidence="4" type="ORF">V1264_018613</name>
</gene>
<proteinExistence type="predicted"/>
<keyword evidence="2" id="KW-0677">Repeat</keyword>
<protein>
    <recommendedName>
        <fullName evidence="3">BTB domain-containing protein</fullName>
    </recommendedName>
</protein>
<dbReference type="Pfam" id="PF00651">
    <property type="entry name" value="BTB"/>
    <property type="match status" value="1"/>
</dbReference>
<evidence type="ECO:0000256" key="2">
    <source>
        <dbReference type="ARBA" id="ARBA00022737"/>
    </source>
</evidence>
<dbReference type="InterPro" id="IPR015915">
    <property type="entry name" value="Kelch-typ_b-propeller"/>
</dbReference>
<dbReference type="InterPro" id="IPR000210">
    <property type="entry name" value="BTB/POZ_dom"/>
</dbReference>